<feature type="domain" description="DUF7146" evidence="2">
    <location>
        <begin position="113"/>
        <end position="215"/>
    </location>
</feature>
<dbReference type="Pfam" id="PF13362">
    <property type="entry name" value="Toprim_3"/>
    <property type="match status" value="1"/>
</dbReference>
<accession>A0ABS9X6U5</accession>
<comment type="caution">
    <text evidence="3">The sequence shown here is derived from an EMBL/GenBank/DDBJ whole genome shotgun (WGS) entry which is preliminary data.</text>
</comment>
<proteinExistence type="predicted"/>
<dbReference type="InterPro" id="IPR006171">
    <property type="entry name" value="TOPRIM_dom"/>
</dbReference>
<dbReference type="Proteomes" id="UP001139646">
    <property type="component" value="Unassembled WGS sequence"/>
</dbReference>
<evidence type="ECO:0000313" key="4">
    <source>
        <dbReference type="Proteomes" id="UP001139646"/>
    </source>
</evidence>
<dbReference type="InterPro" id="IPR055570">
    <property type="entry name" value="DUF7146"/>
</dbReference>
<dbReference type="Pfam" id="PF23639">
    <property type="entry name" value="DUF7146"/>
    <property type="match status" value="1"/>
</dbReference>
<sequence>MAVRNSVYSAYGALRDATERGTRQQPCPKTGNGRTKFRLFPDWQETGGGYHNDFGAMPDGIEMLSWFNDMPKGKVLDDIISILGGDLRVVKPSTVKKVTAQQSSVIPPDVAAKRKAIIKRIWDESQPIENTIAETYLRYRGIKGDLSLMGNNLRFHPALSYKEDDSSPWQKFPGMLAIYRDKDGVPLTLHRTFLKSDGSGKADVSRPKMILAPPRDMRGGYIMLDKPIDTASGKYIGIAEGIETALSVREASGCPMWVGYSDRLMEMVNIPLDVKMVIPWVDLEPSGAGVRVW</sequence>
<dbReference type="EMBL" id="JAKKSL010000007">
    <property type="protein sequence ID" value="MCI2285965.1"/>
    <property type="molecule type" value="Genomic_DNA"/>
</dbReference>
<feature type="domain" description="Toprim" evidence="1">
    <location>
        <begin position="236"/>
        <end position="285"/>
    </location>
</feature>
<evidence type="ECO:0000313" key="3">
    <source>
        <dbReference type="EMBL" id="MCI2285965.1"/>
    </source>
</evidence>
<name>A0ABS9X6U5_9GAMM</name>
<keyword evidence="4" id="KW-1185">Reference proteome</keyword>
<organism evidence="3 4">
    <name type="scientific">Colwellia maritima</name>
    <dbReference type="NCBI Taxonomy" id="2912588"/>
    <lineage>
        <taxon>Bacteria</taxon>
        <taxon>Pseudomonadati</taxon>
        <taxon>Pseudomonadota</taxon>
        <taxon>Gammaproteobacteria</taxon>
        <taxon>Alteromonadales</taxon>
        <taxon>Colwelliaceae</taxon>
        <taxon>Colwellia</taxon>
    </lineage>
</organism>
<reference evidence="3" key="1">
    <citation type="submission" date="2022-01" db="EMBL/GenBank/DDBJ databases">
        <title>Colwellia maritima, isolated from seawater.</title>
        <authorList>
            <person name="Kristyanto S."/>
            <person name="Jung J."/>
            <person name="Jeon C.O."/>
        </authorList>
    </citation>
    <scope>NUCLEOTIDE SEQUENCE</scope>
    <source>
        <strain evidence="3">MSW7</strain>
    </source>
</reference>
<gene>
    <name evidence="3" type="ORF">L3081_24370</name>
</gene>
<evidence type="ECO:0000259" key="2">
    <source>
        <dbReference type="Pfam" id="PF23639"/>
    </source>
</evidence>
<evidence type="ECO:0000259" key="1">
    <source>
        <dbReference type="Pfam" id="PF13362"/>
    </source>
</evidence>
<protein>
    <submittedName>
        <fullName evidence="3">Uncharacterized protein</fullName>
    </submittedName>
</protein>
<dbReference type="RefSeq" id="WP_242289030.1">
    <property type="nucleotide sequence ID" value="NZ_JAKKSL010000007.1"/>
</dbReference>